<comment type="caution">
    <text evidence="1">The sequence shown here is derived from an EMBL/GenBank/DDBJ whole genome shotgun (WGS) entry which is preliminary data.</text>
</comment>
<gene>
    <name evidence="1" type="ORF">XSR1_280007</name>
</gene>
<dbReference type="Proteomes" id="UP000019202">
    <property type="component" value="Unassembled WGS sequence"/>
</dbReference>
<name>W1IX51_9GAMM</name>
<evidence type="ECO:0000313" key="2">
    <source>
        <dbReference type="Proteomes" id="UP000019202"/>
    </source>
</evidence>
<organism evidence="1 2">
    <name type="scientific">Xenorhabdus szentirmaii DSM 16338</name>
    <dbReference type="NCBI Taxonomy" id="1427518"/>
    <lineage>
        <taxon>Bacteria</taxon>
        <taxon>Pseudomonadati</taxon>
        <taxon>Pseudomonadota</taxon>
        <taxon>Gammaproteobacteria</taxon>
        <taxon>Enterobacterales</taxon>
        <taxon>Morganellaceae</taxon>
        <taxon>Xenorhabdus</taxon>
    </lineage>
</organism>
<protein>
    <submittedName>
        <fullName evidence="1">Uncharacterized protein</fullName>
    </submittedName>
</protein>
<accession>W1IX51</accession>
<proteinExistence type="predicted"/>
<evidence type="ECO:0000313" key="1">
    <source>
        <dbReference type="EMBL" id="CDL83024.1"/>
    </source>
</evidence>
<sequence>MAIPACIRAALFVPDCRKYHFSITSFLPSRQYYWFTYPVLFTGISNYPSALGETQLSLTDKEHDVTFLADRGWDHGLLPTNQPTNTSDSPFLHRQHRHCHDCRCL</sequence>
<dbReference type="STRING" id="1427518.XSR1_280007"/>
<dbReference type="AlphaFoldDB" id="W1IX51"/>
<keyword evidence="2" id="KW-1185">Reference proteome</keyword>
<reference evidence="1" key="1">
    <citation type="submission" date="2013-11" db="EMBL/GenBank/DDBJ databases">
        <title>Draft genome sequence and annotation of the entomopathogenic bacteria, Xenorhabdus cabanillasi strain JM26 and Xenorhabdus szentirmai strain DSM 16338.</title>
        <authorList>
            <person name="Gualtieri M."/>
            <person name="Ogier J.C."/>
            <person name="Pages S."/>
            <person name="Givaudan A."/>
            <person name="Gaudriault S."/>
        </authorList>
    </citation>
    <scope>NUCLEOTIDE SEQUENCE [LARGE SCALE GENOMIC DNA]</scope>
    <source>
        <strain evidence="1">DSM 16338</strain>
    </source>
</reference>
<dbReference type="EMBL" id="CBXF010000086">
    <property type="protein sequence ID" value="CDL83024.1"/>
    <property type="molecule type" value="Genomic_DNA"/>
</dbReference>